<organism evidence="3 4">
    <name type="scientific">Panagrellus redivivus</name>
    <name type="common">Microworm</name>
    <dbReference type="NCBI Taxonomy" id="6233"/>
    <lineage>
        <taxon>Eukaryota</taxon>
        <taxon>Metazoa</taxon>
        <taxon>Ecdysozoa</taxon>
        <taxon>Nematoda</taxon>
        <taxon>Chromadorea</taxon>
        <taxon>Rhabditida</taxon>
        <taxon>Tylenchina</taxon>
        <taxon>Panagrolaimomorpha</taxon>
        <taxon>Panagrolaimoidea</taxon>
        <taxon>Panagrolaimidae</taxon>
        <taxon>Panagrellus</taxon>
    </lineage>
</organism>
<dbReference type="GO" id="GO:0019843">
    <property type="term" value="F:rRNA binding"/>
    <property type="evidence" value="ECO:0007669"/>
    <property type="project" value="InterPro"/>
</dbReference>
<protein>
    <submittedName>
        <fullName evidence="4">Brix domain-containing protein</fullName>
    </submittedName>
</protein>
<feature type="domain" description="Brix" evidence="2">
    <location>
        <begin position="71"/>
        <end position="333"/>
    </location>
</feature>
<reference evidence="4" key="2">
    <citation type="submission" date="2020-10" db="UniProtKB">
        <authorList>
            <consortium name="WormBaseParasite"/>
        </authorList>
    </citation>
    <scope>IDENTIFICATION</scope>
</reference>
<evidence type="ECO:0000256" key="1">
    <source>
        <dbReference type="SAM" id="MobiDB-lite"/>
    </source>
</evidence>
<dbReference type="GO" id="GO:0030687">
    <property type="term" value="C:preribosome, large subunit precursor"/>
    <property type="evidence" value="ECO:0007669"/>
    <property type="project" value="TreeGrafter"/>
</dbReference>
<name>A0A7E4UYR3_PANRE</name>
<evidence type="ECO:0000259" key="2">
    <source>
        <dbReference type="PROSITE" id="PS50833"/>
    </source>
</evidence>
<reference evidence="3" key="1">
    <citation type="journal article" date="2013" name="Genetics">
        <title>The draft genome and transcriptome of Panagrellus redivivus are shaped by the harsh demands of a free-living lifestyle.</title>
        <authorList>
            <person name="Srinivasan J."/>
            <person name="Dillman A.R."/>
            <person name="Macchietto M.G."/>
            <person name="Heikkinen L."/>
            <person name="Lakso M."/>
            <person name="Fracchia K.M."/>
            <person name="Antoshechkin I."/>
            <person name="Mortazavi A."/>
            <person name="Wong G."/>
            <person name="Sternberg P.W."/>
        </authorList>
    </citation>
    <scope>NUCLEOTIDE SEQUENCE [LARGE SCALE GENOMIC DNA]</scope>
    <source>
        <strain evidence="3">MT8872</strain>
    </source>
</reference>
<dbReference type="InterPro" id="IPR007109">
    <property type="entry name" value="Brix"/>
</dbReference>
<feature type="compositionally biased region" description="Basic and acidic residues" evidence="1">
    <location>
        <begin position="30"/>
        <end position="39"/>
    </location>
</feature>
<dbReference type="InterPro" id="IPR045112">
    <property type="entry name" value="PPAN-like"/>
</dbReference>
<evidence type="ECO:0000313" key="4">
    <source>
        <dbReference type="WBParaSite" id="Pan_g14175.t1"/>
    </source>
</evidence>
<dbReference type="AlphaFoldDB" id="A0A7E4UYR3"/>
<feature type="region of interest" description="Disordered" evidence="1">
    <location>
        <begin position="401"/>
        <end position="468"/>
    </location>
</feature>
<dbReference type="PANTHER" id="PTHR12661:SF5">
    <property type="entry name" value="SUPPRESSOR OF SWI4 1 HOMOLOG"/>
    <property type="match status" value="1"/>
</dbReference>
<dbReference type="WBParaSite" id="Pan_g14175.t1">
    <property type="protein sequence ID" value="Pan_g14175.t1"/>
    <property type="gene ID" value="Pan_g14175"/>
</dbReference>
<dbReference type="Pfam" id="PF04427">
    <property type="entry name" value="Brix"/>
    <property type="match status" value="1"/>
</dbReference>
<feature type="compositionally biased region" description="Basic residues" evidence="1">
    <location>
        <begin position="1"/>
        <end position="17"/>
    </location>
</feature>
<dbReference type="GO" id="GO:0006364">
    <property type="term" value="P:rRNA processing"/>
    <property type="evidence" value="ECO:0007669"/>
    <property type="project" value="InterPro"/>
</dbReference>
<proteinExistence type="predicted"/>
<dbReference type="PROSITE" id="PS50833">
    <property type="entry name" value="BRIX"/>
    <property type="match status" value="1"/>
</dbReference>
<dbReference type="PANTHER" id="PTHR12661">
    <property type="entry name" value="PETER PAN-RELATED"/>
    <property type="match status" value="1"/>
</dbReference>
<evidence type="ECO:0000313" key="3">
    <source>
        <dbReference type="Proteomes" id="UP000492821"/>
    </source>
</evidence>
<feature type="region of interest" description="Disordered" evidence="1">
    <location>
        <begin position="1"/>
        <end position="39"/>
    </location>
</feature>
<sequence length="468" mass="52674">MAHRKKSRKGIAARNAKRGQAGLPLITRGSGEKRSRIEAKREKEKAEKIADGNLKHNVDIALQEEAIAKQPHSFVVHTGSVGRYVRRLEKDLREVMEPNTASKLKVTKSNNFKDYIVNAPVLGVTHILNFTKSEKSVNLRIIRVPQGPTLCFAVDEYSLARDIRATQKRVTIFQKLFQQSPLVVLNGFSVPGAKHLALVKTVIQNMFPSIDIDTVKLANVRRAVLISYNAETEQIEFRHYSVKTVPAGIAKSAKKIVQGKIPDLSKYEDISEFFLNPGALSDSEWEGEQAEVDLAQDLATRGCAKGTKTKLRMVEIGPRMTWRLTKILEGVDDGEVLYHSYIKKTQAELNELRKKLPMLKKRKKRIEKDVEHAAIRQLQHAEDQRKAEEEEFEEYKEKLIRRQKAVTGDAGDSEDEKLRRQAVKPGSTSQKNQEDGPPPAEKASKPKTKRTASKSSGEPPAKRKPGRI</sequence>
<keyword evidence="3" id="KW-1185">Reference proteome</keyword>
<dbReference type="Proteomes" id="UP000492821">
    <property type="component" value="Unassembled WGS sequence"/>
</dbReference>
<dbReference type="GO" id="GO:0000027">
    <property type="term" value="P:ribosomal large subunit assembly"/>
    <property type="evidence" value="ECO:0007669"/>
    <property type="project" value="TreeGrafter"/>
</dbReference>
<accession>A0A7E4UYR3</accession>
<dbReference type="SMART" id="SM00879">
    <property type="entry name" value="Brix"/>
    <property type="match status" value="1"/>
</dbReference>